<dbReference type="GO" id="GO:0009368">
    <property type="term" value="C:endopeptidase Clp complex"/>
    <property type="evidence" value="ECO:0007669"/>
    <property type="project" value="TreeGrafter"/>
</dbReference>
<sequence>MIIISYTQNQLIKSRSVIIDDEINQQLAENVMTQLIILQEGDIQGRASDIEIEAKEIIKIRNRINRLISQATNQSLDKVAKDTNRNYWMEPEEAHDYGIVGQIIHHWDELQ</sequence>
<dbReference type="Gene3D" id="3.90.226.10">
    <property type="entry name" value="2-enoyl-CoA Hydratase, Chain A, domain 1"/>
    <property type="match status" value="1"/>
</dbReference>
<keyword evidence="2" id="KW-0378">Hydrolase</keyword>
<dbReference type="GO" id="GO:0006515">
    <property type="term" value="P:protein quality control for misfolded or incompletely synthesized proteins"/>
    <property type="evidence" value="ECO:0007669"/>
    <property type="project" value="TreeGrafter"/>
</dbReference>
<accession>A0A1Q5TLZ6</accession>
<dbReference type="GO" id="GO:0004252">
    <property type="term" value="F:serine-type endopeptidase activity"/>
    <property type="evidence" value="ECO:0007669"/>
    <property type="project" value="TreeGrafter"/>
</dbReference>
<dbReference type="InterPro" id="IPR023562">
    <property type="entry name" value="ClpP/TepA"/>
</dbReference>
<dbReference type="Proteomes" id="UP000186268">
    <property type="component" value="Unassembled WGS sequence"/>
</dbReference>
<keyword evidence="3" id="KW-0720">Serine protease</keyword>
<evidence type="ECO:0000256" key="1">
    <source>
        <dbReference type="ARBA" id="ARBA00022670"/>
    </source>
</evidence>
<dbReference type="PANTHER" id="PTHR10381">
    <property type="entry name" value="ATP-DEPENDENT CLP PROTEASE PROTEOLYTIC SUBUNIT"/>
    <property type="match status" value="1"/>
</dbReference>
<evidence type="ECO:0000256" key="3">
    <source>
        <dbReference type="ARBA" id="ARBA00022825"/>
    </source>
</evidence>
<comment type="caution">
    <text evidence="4">The sequence shown here is derived from an EMBL/GenBank/DDBJ whole genome shotgun (WGS) entry which is preliminary data.</text>
</comment>
<dbReference type="AlphaFoldDB" id="A0A1Q5TLZ6"/>
<evidence type="ECO:0000256" key="2">
    <source>
        <dbReference type="ARBA" id="ARBA00022801"/>
    </source>
</evidence>
<keyword evidence="1 4" id="KW-0645">Protease</keyword>
<dbReference type="InterPro" id="IPR029045">
    <property type="entry name" value="ClpP/crotonase-like_dom_sf"/>
</dbReference>
<gene>
    <name evidence="4" type="ORF">Xedl_02968</name>
</gene>
<protein>
    <submittedName>
        <fullName evidence="4">ATP-dependent Clp protease proteolytic subunit</fullName>
    </submittedName>
</protein>
<proteinExistence type="predicted"/>
<dbReference type="STRING" id="1873482.Xedl_02968"/>
<dbReference type="Pfam" id="PF00574">
    <property type="entry name" value="CLP_protease"/>
    <property type="match status" value="1"/>
</dbReference>
<dbReference type="GO" id="GO:0051117">
    <property type="term" value="F:ATPase binding"/>
    <property type="evidence" value="ECO:0007669"/>
    <property type="project" value="TreeGrafter"/>
</dbReference>
<dbReference type="EMBL" id="MKGQ01000025">
    <property type="protein sequence ID" value="OKP01234.1"/>
    <property type="molecule type" value="Genomic_DNA"/>
</dbReference>
<keyword evidence="5" id="KW-1185">Reference proteome</keyword>
<organism evidence="4 5">
    <name type="scientific">Xenorhabdus eapokensis</name>
    <dbReference type="NCBI Taxonomy" id="1873482"/>
    <lineage>
        <taxon>Bacteria</taxon>
        <taxon>Pseudomonadati</taxon>
        <taxon>Pseudomonadota</taxon>
        <taxon>Gammaproteobacteria</taxon>
        <taxon>Enterobacterales</taxon>
        <taxon>Morganellaceae</taxon>
        <taxon>Xenorhabdus</taxon>
    </lineage>
</organism>
<reference evidence="4 5" key="1">
    <citation type="submission" date="2016-09" db="EMBL/GenBank/DDBJ databases">
        <title>Xenorhabdus thuongxuanensis sp. nov. and Xenorhabdus eapokensis sp. nov., isolated from Steinernema species.</title>
        <authorList>
            <person name="Kaempfer P."/>
            <person name="Tobias N.J."/>
            <person name="Phan Ke L."/>
            <person name="Bode H.B."/>
            <person name="Glaeser S.P."/>
        </authorList>
    </citation>
    <scope>NUCLEOTIDE SEQUENCE [LARGE SCALE GENOMIC DNA]</scope>
    <source>
        <strain evidence="4 5">DL20</strain>
    </source>
</reference>
<dbReference type="PANTHER" id="PTHR10381:SF70">
    <property type="entry name" value="ATP-DEPENDENT CLP PROTEASE PROTEOLYTIC SUBUNIT"/>
    <property type="match status" value="1"/>
</dbReference>
<name>A0A1Q5TLZ6_9GAMM</name>
<dbReference type="GO" id="GO:0004176">
    <property type="term" value="F:ATP-dependent peptidase activity"/>
    <property type="evidence" value="ECO:0007669"/>
    <property type="project" value="TreeGrafter"/>
</dbReference>
<dbReference type="SUPFAM" id="SSF52096">
    <property type="entry name" value="ClpP/crotonase"/>
    <property type="match status" value="1"/>
</dbReference>
<evidence type="ECO:0000313" key="5">
    <source>
        <dbReference type="Proteomes" id="UP000186268"/>
    </source>
</evidence>
<evidence type="ECO:0000313" key="4">
    <source>
        <dbReference type="EMBL" id="OKP01234.1"/>
    </source>
</evidence>